<dbReference type="EMBL" id="AY781064">
    <property type="protein sequence ID" value="AAX34436.1"/>
    <property type="molecule type" value="Genomic_DNA"/>
</dbReference>
<dbReference type="GO" id="GO:0004519">
    <property type="term" value="F:endonuclease activity"/>
    <property type="evidence" value="ECO:0007669"/>
    <property type="project" value="UniProtKB-KW"/>
</dbReference>
<organism evidence="3">
    <name type="scientific">Cyclocybe aegerita</name>
    <name type="common">Black poplar mushroom</name>
    <name type="synonym">Agrocybe aegerita</name>
    <dbReference type="NCBI Taxonomy" id="1973307"/>
    <lineage>
        <taxon>Eukaryota</taxon>
        <taxon>Fungi</taxon>
        <taxon>Dikarya</taxon>
        <taxon>Basidiomycota</taxon>
        <taxon>Agaricomycotina</taxon>
        <taxon>Agaricomycetes</taxon>
        <taxon>Agaricomycetidae</taxon>
        <taxon>Agaricales</taxon>
        <taxon>Agaricineae</taxon>
        <taxon>Bolbitiaceae</taxon>
        <taxon>Cyclocybe</taxon>
    </lineage>
</organism>
<keyword evidence="3" id="KW-0540">Nuclease</keyword>
<keyword evidence="3" id="KW-0378">Hydrolase</keyword>
<proteinExistence type="predicted"/>
<dbReference type="GO" id="GO:0000373">
    <property type="term" value="P:Group II intron splicing"/>
    <property type="evidence" value="ECO:0007669"/>
    <property type="project" value="TreeGrafter"/>
</dbReference>
<feature type="non-terminal residue" evidence="3">
    <location>
        <position position="1"/>
    </location>
</feature>
<dbReference type="Gene3D" id="3.10.28.10">
    <property type="entry name" value="Homing endonucleases"/>
    <property type="match status" value="2"/>
</dbReference>
<sequence length="244" mass="28759">LTTFISLICKKNYTTPVKKRLTKVERSNINIDNPLNEILIGLLLGDGHLQCRNTNSRIMYGQSSLREHHLNYFNHIFNLFKPFTSKESKIKSRSFVDKRTNNTYSSVLFATLTLPCFNFYRDLFYNSKNKKIVPLIINQYLTPRGLAYWIMDDGSLQNKGLHLSTYSFTYEEVVLLKTTLENLFAHETILKCSIHNHKKGYRIYIWEESMNIVRNHISQYMHKDMLYKITPNNLNKCTDSYYAN</sequence>
<protein>
    <submittedName>
        <fullName evidence="3">LAGLIDADG endonuclease</fullName>
    </submittedName>
</protein>
<geneLocation type="mitochondrion" evidence="3"/>
<dbReference type="InterPro" id="IPR004860">
    <property type="entry name" value="LAGLIDADG_dom"/>
</dbReference>
<keyword evidence="3" id="KW-0255">Endonuclease</keyword>
<keyword evidence="3" id="KW-0496">Mitochondrion</keyword>
<dbReference type="PANTHER" id="PTHR47539">
    <property type="entry name" value="PENTATRICOPEPTIDE REPEAT-CONTAINING PROTEIN OTP51, CHLOROPLASTIC"/>
    <property type="match status" value="1"/>
</dbReference>
<reference evidence="3" key="1">
    <citation type="journal article" date="2006" name="Fungal Genet. Biol.">
        <title>The mitochondrial apocytochrome b genes of two Agrocybe species suggest lateral transfers of group I homing introns among phylogenetically distant fungi.</title>
        <authorList>
            <person name="Mouhamadou B."/>
            <person name="Ferandon C."/>
            <person name="Barroso G."/>
            <person name="Labarere J."/>
        </authorList>
    </citation>
    <scope>NUCLEOTIDE SEQUENCE</scope>
    <source>
        <strain evidence="3">SM 47</strain>
    </source>
</reference>
<dbReference type="AlphaFoldDB" id="Q32X63"/>
<dbReference type="PANTHER" id="PTHR47539:SF1">
    <property type="entry name" value="PENTATRICOPEPTIDE REPEAT-CONTAINING PROTEIN OTP51, CHLOROPLASTIC"/>
    <property type="match status" value="1"/>
</dbReference>
<evidence type="ECO:0000256" key="1">
    <source>
        <dbReference type="ARBA" id="ARBA00002670"/>
    </source>
</evidence>
<dbReference type="SUPFAM" id="SSF55608">
    <property type="entry name" value="Homing endonucleases"/>
    <property type="match status" value="1"/>
</dbReference>
<dbReference type="Pfam" id="PF03161">
    <property type="entry name" value="LAGLIDADG_2"/>
    <property type="match status" value="1"/>
</dbReference>
<accession>Q32X63</accession>
<evidence type="ECO:0000313" key="3">
    <source>
        <dbReference type="EMBL" id="AAX34436.1"/>
    </source>
</evidence>
<name>Q32X63_CYCAE</name>
<evidence type="ECO:0000259" key="2">
    <source>
        <dbReference type="Pfam" id="PF03161"/>
    </source>
</evidence>
<comment type="function">
    <text evidence="1">Mitochondrial DNA endonuclease involved in intron homing.</text>
</comment>
<dbReference type="GO" id="GO:0045292">
    <property type="term" value="P:mRNA cis splicing, via spliceosome"/>
    <property type="evidence" value="ECO:0007669"/>
    <property type="project" value="TreeGrafter"/>
</dbReference>
<dbReference type="InterPro" id="IPR052500">
    <property type="entry name" value="Chloro/Mito_RNA_Process"/>
</dbReference>
<feature type="domain" description="Homing endonuclease LAGLIDADG" evidence="2">
    <location>
        <begin position="37"/>
        <end position="211"/>
    </location>
</feature>
<dbReference type="InterPro" id="IPR027434">
    <property type="entry name" value="Homing_endonucl"/>
</dbReference>